<evidence type="ECO:0000313" key="2">
    <source>
        <dbReference type="EMBL" id="SFB43029.1"/>
    </source>
</evidence>
<organism evidence="2 3">
    <name type="scientific">Amycolatopsis marina</name>
    <dbReference type="NCBI Taxonomy" id="490629"/>
    <lineage>
        <taxon>Bacteria</taxon>
        <taxon>Bacillati</taxon>
        <taxon>Actinomycetota</taxon>
        <taxon>Actinomycetes</taxon>
        <taxon>Pseudonocardiales</taxon>
        <taxon>Pseudonocardiaceae</taxon>
        <taxon>Amycolatopsis</taxon>
    </lineage>
</organism>
<proteinExistence type="predicted"/>
<sequence>MLNGGPSGRPFEKVEARNIAWTVPCLRPWCAATPFVRQSRKRVSAVVPVRVHGVAVLPPDDAPVMLLRETVGDQRWLAISIGVPEANALVAAHERVEHPRPDTIELIGHVIEALGRRVQRVQVTALDGGVFIADLILDEDVRVSARPSDAIAVAIRAGVPIEVHEAVLDTAAVEVVIAGESDPDDLGPAASDPVQEQEIASFRDRLDEITVADFDDTPPEEPPGSKS</sequence>
<dbReference type="PROSITE" id="PS51658">
    <property type="entry name" value="BFN"/>
    <property type="match status" value="1"/>
</dbReference>
<dbReference type="GO" id="GO:0004518">
    <property type="term" value="F:nuclease activity"/>
    <property type="evidence" value="ECO:0007669"/>
    <property type="project" value="InterPro"/>
</dbReference>
<dbReference type="Proteomes" id="UP000243799">
    <property type="component" value="Unassembled WGS sequence"/>
</dbReference>
<dbReference type="InterPro" id="IPR003729">
    <property type="entry name" value="Bi_nuclease_dom"/>
</dbReference>
<gene>
    <name evidence="2" type="ORF">SAMN05216266_11150</name>
</gene>
<dbReference type="SUPFAM" id="SSF103256">
    <property type="entry name" value="Hypothetical protein TM0160"/>
    <property type="match status" value="1"/>
</dbReference>
<dbReference type="PANTHER" id="PTHR15160">
    <property type="entry name" value="VON HIPPEL-LINDAU PROTEIN"/>
    <property type="match status" value="1"/>
</dbReference>
<evidence type="ECO:0000259" key="1">
    <source>
        <dbReference type="PROSITE" id="PS51658"/>
    </source>
</evidence>
<dbReference type="STRING" id="490629.SAMN05216266_11150"/>
<dbReference type="AlphaFoldDB" id="A0A1I1AY60"/>
<reference evidence="3" key="1">
    <citation type="submission" date="2016-10" db="EMBL/GenBank/DDBJ databases">
        <authorList>
            <person name="Varghese N."/>
            <person name="Submissions S."/>
        </authorList>
    </citation>
    <scope>NUCLEOTIDE SEQUENCE [LARGE SCALE GENOMIC DNA]</scope>
    <source>
        <strain evidence="3">CGMCC 4.3568</strain>
    </source>
</reference>
<dbReference type="Gene3D" id="3.10.690.10">
    <property type="entry name" value="Bifunctional nuclease domain"/>
    <property type="match status" value="1"/>
</dbReference>
<dbReference type="PANTHER" id="PTHR15160:SF1">
    <property type="entry name" value="VON HIPPEL-LINDAU DISEASE TUMOR SUPPRESSOR"/>
    <property type="match status" value="1"/>
</dbReference>
<accession>A0A1I1AY60</accession>
<keyword evidence="3" id="KW-1185">Reference proteome</keyword>
<name>A0A1I1AY60_9PSEU</name>
<protein>
    <recommendedName>
        <fullName evidence="1">BFN domain-containing protein</fullName>
    </recommendedName>
</protein>
<dbReference type="Pfam" id="PF02577">
    <property type="entry name" value="BFN_dom"/>
    <property type="match status" value="1"/>
</dbReference>
<evidence type="ECO:0000313" key="3">
    <source>
        <dbReference type="Proteomes" id="UP000243799"/>
    </source>
</evidence>
<dbReference type="InterPro" id="IPR036104">
    <property type="entry name" value="BFN_sf"/>
</dbReference>
<dbReference type="EMBL" id="FOKG01000011">
    <property type="protein sequence ID" value="SFB43029.1"/>
    <property type="molecule type" value="Genomic_DNA"/>
</dbReference>
<feature type="domain" description="BFN" evidence="1">
    <location>
        <begin position="46"/>
        <end position="175"/>
    </location>
</feature>